<feature type="compositionally biased region" description="Low complexity" evidence="1">
    <location>
        <begin position="1"/>
        <end position="24"/>
    </location>
</feature>
<sequence length="110" mass="12292">MSSTQRSCSRSASLSDRPTARPSSLAPPPRLRRFARFLLHSPARAAAASFFSLCCAASNSRPAATNFPIQEQGEYQQHHHSPGVVIYLGIQLPFSFLFYLQYIFWTLITS</sequence>
<evidence type="ECO:0000313" key="3">
    <source>
        <dbReference type="EMBL" id="CAL1392846.1"/>
    </source>
</evidence>
<dbReference type="AlphaFoldDB" id="A0AAV2F3P3"/>
<name>A0AAV2F3P3_9ROSI</name>
<keyword evidence="4" id="KW-1185">Reference proteome</keyword>
<keyword evidence="2" id="KW-0472">Membrane</keyword>
<reference evidence="3 4" key="1">
    <citation type="submission" date="2024-04" db="EMBL/GenBank/DDBJ databases">
        <authorList>
            <person name="Fracassetti M."/>
        </authorList>
    </citation>
    <scope>NUCLEOTIDE SEQUENCE [LARGE SCALE GENOMIC DNA]</scope>
</reference>
<keyword evidence="2" id="KW-0812">Transmembrane</keyword>
<feature type="transmembrane region" description="Helical" evidence="2">
    <location>
        <begin position="84"/>
        <end position="108"/>
    </location>
</feature>
<proteinExistence type="predicted"/>
<dbReference type="Proteomes" id="UP001497516">
    <property type="component" value="Chromosome 6"/>
</dbReference>
<feature type="region of interest" description="Disordered" evidence="1">
    <location>
        <begin position="1"/>
        <end position="28"/>
    </location>
</feature>
<evidence type="ECO:0000256" key="1">
    <source>
        <dbReference type="SAM" id="MobiDB-lite"/>
    </source>
</evidence>
<protein>
    <submittedName>
        <fullName evidence="3">Uncharacterized protein</fullName>
    </submittedName>
</protein>
<gene>
    <name evidence="3" type="ORF">LTRI10_LOCUS33463</name>
</gene>
<dbReference type="EMBL" id="OZ034819">
    <property type="protein sequence ID" value="CAL1392846.1"/>
    <property type="molecule type" value="Genomic_DNA"/>
</dbReference>
<evidence type="ECO:0000256" key="2">
    <source>
        <dbReference type="SAM" id="Phobius"/>
    </source>
</evidence>
<evidence type="ECO:0000313" key="4">
    <source>
        <dbReference type="Proteomes" id="UP001497516"/>
    </source>
</evidence>
<organism evidence="3 4">
    <name type="scientific">Linum trigynum</name>
    <dbReference type="NCBI Taxonomy" id="586398"/>
    <lineage>
        <taxon>Eukaryota</taxon>
        <taxon>Viridiplantae</taxon>
        <taxon>Streptophyta</taxon>
        <taxon>Embryophyta</taxon>
        <taxon>Tracheophyta</taxon>
        <taxon>Spermatophyta</taxon>
        <taxon>Magnoliopsida</taxon>
        <taxon>eudicotyledons</taxon>
        <taxon>Gunneridae</taxon>
        <taxon>Pentapetalae</taxon>
        <taxon>rosids</taxon>
        <taxon>fabids</taxon>
        <taxon>Malpighiales</taxon>
        <taxon>Linaceae</taxon>
        <taxon>Linum</taxon>
    </lineage>
</organism>
<accession>A0AAV2F3P3</accession>
<keyword evidence="2" id="KW-1133">Transmembrane helix</keyword>